<evidence type="ECO:0000313" key="2">
    <source>
        <dbReference type="Proteomes" id="UP000318081"/>
    </source>
</evidence>
<proteinExistence type="predicted"/>
<evidence type="ECO:0000313" key="1">
    <source>
        <dbReference type="EMBL" id="QDV81640.1"/>
    </source>
</evidence>
<dbReference type="Proteomes" id="UP000318081">
    <property type="component" value="Chromosome"/>
</dbReference>
<keyword evidence="2" id="KW-1185">Reference proteome</keyword>
<accession>A0ABX5XKZ6</accession>
<protein>
    <submittedName>
        <fullName evidence="1">Uncharacterized protein</fullName>
    </submittedName>
</protein>
<name>A0ABX5XKZ6_9BACT</name>
<reference evidence="1 2" key="1">
    <citation type="submission" date="2019-02" db="EMBL/GenBank/DDBJ databases">
        <title>Deep-cultivation of Planctomycetes and their phenomic and genomic characterization uncovers novel biology.</title>
        <authorList>
            <person name="Wiegand S."/>
            <person name="Jogler M."/>
            <person name="Boedeker C."/>
            <person name="Pinto D."/>
            <person name="Vollmers J."/>
            <person name="Rivas-Marin E."/>
            <person name="Kohn T."/>
            <person name="Peeters S.H."/>
            <person name="Heuer A."/>
            <person name="Rast P."/>
            <person name="Oberbeckmann S."/>
            <person name="Bunk B."/>
            <person name="Jeske O."/>
            <person name="Meyerdierks A."/>
            <person name="Storesund J.E."/>
            <person name="Kallscheuer N."/>
            <person name="Luecker S."/>
            <person name="Lage O.M."/>
            <person name="Pohl T."/>
            <person name="Merkel B.J."/>
            <person name="Hornburger P."/>
            <person name="Mueller R.-W."/>
            <person name="Bruemmer F."/>
            <person name="Labrenz M."/>
            <person name="Spormann A.M."/>
            <person name="Op den Camp H."/>
            <person name="Overmann J."/>
            <person name="Amann R."/>
            <person name="Jetten M.S.M."/>
            <person name="Mascher T."/>
            <person name="Medema M.H."/>
            <person name="Devos D.P."/>
            <person name="Kaster A.-K."/>
            <person name="Ovreas L."/>
            <person name="Rohde M."/>
            <person name="Galperin M.Y."/>
            <person name="Jogler C."/>
        </authorList>
    </citation>
    <scope>NUCLEOTIDE SEQUENCE [LARGE SCALE GENOMIC DNA]</scope>
    <source>
        <strain evidence="1 2">TBK1r</strain>
    </source>
</reference>
<gene>
    <name evidence="1" type="ORF">TBK1r_05590</name>
</gene>
<organism evidence="1 2">
    <name type="scientific">Stieleria magnilauensis</name>
    <dbReference type="NCBI Taxonomy" id="2527963"/>
    <lineage>
        <taxon>Bacteria</taxon>
        <taxon>Pseudomonadati</taxon>
        <taxon>Planctomycetota</taxon>
        <taxon>Planctomycetia</taxon>
        <taxon>Pirellulales</taxon>
        <taxon>Pirellulaceae</taxon>
        <taxon>Stieleria</taxon>
    </lineage>
</organism>
<sequence length="31" mass="3267">MFLKGGFLKGGFLKAGIFETSASLAVSKHHS</sequence>
<dbReference type="EMBL" id="CP036432">
    <property type="protein sequence ID" value="QDV81640.1"/>
    <property type="molecule type" value="Genomic_DNA"/>
</dbReference>